<feature type="transmembrane region" description="Helical" evidence="8">
    <location>
        <begin position="204"/>
        <end position="225"/>
    </location>
</feature>
<evidence type="ECO:0000256" key="5">
    <source>
        <dbReference type="ARBA" id="ARBA00022989"/>
    </source>
</evidence>
<evidence type="ECO:0000256" key="2">
    <source>
        <dbReference type="ARBA" id="ARBA00008335"/>
    </source>
</evidence>
<dbReference type="PRINTS" id="PR01036">
    <property type="entry name" value="TCRTETB"/>
</dbReference>
<feature type="transmembrane region" description="Helical" evidence="8">
    <location>
        <begin position="117"/>
        <end position="136"/>
    </location>
</feature>
<dbReference type="SUPFAM" id="SSF103473">
    <property type="entry name" value="MFS general substrate transporter"/>
    <property type="match status" value="1"/>
</dbReference>
<evidence type="ECO:0000256" key="6">
    <source>
        <dbReference type="ARBA" id="ARBA00023136"/>
    </source>
</evidence>
<keyword evidence="4 8" id="KW-0812">Transmembrane</keyword>
<feature type="transmembrane region" description="Helical" evidence="8">
    <location>
        <begin position="410"/>
        <end position="429"/>
    </location>
</feature>
<feature type="transmembrane region" description="Helical" evidence="8">
    <location>
        <begin position="345"/>
        <end position="373"/>
    </location>
</feature>
<sequence length="572" mass="61573">MTVGPPPPNDEEKAVPSNENETTSSPSTSRDGSPPAFNEQTNYVPTKQIVTVFVACAIVEFVALMDQNTLAAALPVVSGYLRAGSKQAWISGAYFVTTTAFTLIFGRLSDIWSRKTVLLGGLVIFFLGSLASSLAQTATQLIIFRAFTGVGGGGLATVAQAIVSDVVPLRERGKWQGILGASVALAHGVGPVVGGALVEQGDNSWRWIFRLNLPLSFVVFLCVVFMMPLKKVNGHWLTKFRAVDWAGMLLVLSSSTLLVLGLIWAGGDYPWSSANVIASLIAGAFVAAAFVLWQWKGAKLPLVPIYIFKSGLVNGACFTHFINGWNSMVQIYYIPSFYQLALGYAPLRAATMLLPLTITQTVASTTSGLVVYWTGRYRESILLGWVVWSIGLGLYSTIDETTGLGKQIGYAILTGFGIGQTLQPSLVALQAGVERKDMAVVTCTRGFLRSLGGVLGLAISGTILNNTLRLSLQRLSLSAEDIRLVLNARDSINDLTSSTQGREELMQAVLAGYKDGFRIIFLSLAGLAAFATLLAVWLIPQITLDRDDDEKLKAEGKKFVDDRKKKGVPEES</sequence>
<feature type="transmembrane region" description="Helical" evidence="8">
    <location>
        <begin position="87"/>
        <end position="105"/>
    </location>
</feature>
<name>A0A6A6GKJ8_9PEZI</name>
<evidence type="ECO:0000313" key="10">
    <source>
        <dbReference type="EMBL" id="KAF2226030.1"/>
    </source>
</evidence>
<gene>
    <name evidence="10" type="ORF">BDZ85DRAFT_74454</name>
</gene>
<keyword evidence="5 8" id="KW-1133">Transmembrane helix</keyword>
<dbReference type="Proteomes" id="UP000799538">
    <property type="component" value="Unassembled WGS sequence"/>
</dbReference>
<reference evidence="11" key="1">
    <citation type="journal article" date="2020" name="Stud. Mycol.">
        <title>101 Dothideomycetes genomes: A test case for predicting lifestyles and emergence of pathogens.</title>
        <authorList>
            <person name="Haridas S."/>
            <person name="Albert R."/>
            <person name="Binder M."/>
            <person name="Bloem J."/>
            <person name="LaButti K."/>
            <person name="Salamov A."/>
            <person name="Andreopoulos B."/>
            <person name="Baker S."/>
            <person name="Barry K."/>
            <person name="Bills G."/>
            <person name="Bluhm B."/>
            <person name="Cannon C."/>
            <person name="Castanera R."/>
            <person name="Culley D."/>
            <person name="Daum C."/>
            <person name="Ezra D."/>
            <person name="Gonzalez J."/>
            <person name="Henrissat B."/>
            <person name="Kuo A."/>
            <person name="Liang C."/>
            <person name="Lipzen A."/>
            <person name="Lutzoni F."/>
            <person name="Magnuson J."/>
            <person name="Mondo S."/>
            <person name="Nolan M."/>
            <person name="Ohm R."/>
            <person name="Pangilinan J."/>
            <person name="Park H.-J."/>
            <person name="Ramirez L."/>
            <person name="Alfaro M."/>
            <person name="Sun H."/>
            <person name="Tritt A."/>
            <person name="Yoshinaga Y."/>
            <person name="Zwiers L.-H."/>
            <person name="Turgeon B."/>
            <person name="Goodwin S."/>
            <person name="Spatafora J."/>
            <person name="Crous P."/>
            <person name="Grigoriev I."/>
        </authorList>
    </citation>
    <scope>NUCLEOTIDE SEQUENCE [LARGE SCALE GENOMIC DNA]</scope>
    <source>
        <strain evidence="11">CECT 20119</strain>
    </source>
</reference>
<dbReference type="InterPro" id="IPR020846">
    <property type="entry name" value="MFS_dom"/>
</dbReference>
<feature type="region of interest" description="Disordered" evidence="7">
    <location>
        <begin position="1"/>
        <end position="38"/>
    </location>
</feature>
<dbReference type="InterPro" id="IPR036259">
    <property type="entry name" value="MFS_trans_sf"/>
</dbReference>
<dbReference type="PANTHER" id="PTHR23501">
    <property type="entry name" value="MAJOR FACILITATOR SUPERFAMILY"/>
    <property type="match status" value="1"/>
</dbReference>
<keyword evidence="3" id="KW-0813">Transport</keyword>
<dbReference type="GO" id="GO:0005886">
    <property type="term" value="C:plasma membrane"/>
    <property type="evidence" value="ECO:0007669"/>
    <property type="project" value="TreeGrafter"/>
</dbReference>
<evidence type="ECO:0000256" key="7">
    <source>
        <dbReference type="SAM" id="MobiDB-lite"/>
    </source>
</evidence>
<feature type="transmembrane region" description="Helical" evidence="8">
    <location>
        <begin position="450"/>
        <end position="468"/>
    </location>
</feature>
<feature type="transmembrane region" description="Helical" evidence="8">
    <location>
        <begin position="519"/>
        <end position="539"/>
    </location>
</feature>
<dbReference type="Gene3D" id="1.20.1720.10">
    <property type="entry name" value="Multidrug resistance protein D"/>
    <property type="match status" value="1"/>
</dbReference>
<comment type="subcellular location">
    <subcellularLocation>
        <location evidence="1">Endomembrane system</location>
        <topology evidence="1">Multi-pass membrane protein</topology>
    </subcellularLocation>
</comment>
<dbReference type="Gene3D" id="1.20.1250.20">
    <property type="entry name" value="MFS general substrate transporter like domains"/>
    <property type="match status" value="1"/>
</dbReference>
<dbReference type="EMBL" id="ML992503">
    <property type="protein sequence ID" value="KAF2226030.1"/>
    <property type="molecule type" value="Genomic_DNA"/>
</dbReference>
<dbReference type="GO" id="GO:0012505">
    <property type="term" value="C:endomembrane system"/>
    <property type="evidence" value="ECO:0007669"/>
    <property type="project" value="UniProtKB-SubCell"/>
</dbReference>
<dbReference type="CDD" id="cd17502">
    <property type="entry name" value="MFS_Azr1_MDR_like"/>
    <property type="match status" value="1"/>
</dbReference>
<dbReference type="OrthoDB" id="6770063at2759"/>
<keyword evidence="6 8" id="KW-0472">Membrane</keyword>
<feature type="transmembrane region" description="Helical" evidence="8">
    <location>
        <begin position="305"/>
        <end position="325"/>
    </location>
</feature>
<feature type="transmembrane region" description="Helical" evidence="8">
    <location>
        <begin position="380"/>
        <end position="398"/>
    </location>
</feature>
<dbReference type="PROSITE" id="PS50850">
    <property type="entry name" value="MFS"/>
    <property type="match status" value="1"/>
</dbReference>
<dbReference type="Pfam" id="PF07690">
    <property type="entry name" value="MFS_1"/>
    <property type="match status" value="1"/>
</dbReference>
<comment type="similarity">
    <text evidence="2">Belongs to the major facilitator superfamily.</text>
</comment>
<feature type="transmembrane region" description="Helical" evidence="8">
    <location>
        <begin position="271"/>
        <end position="293"/>
    </location>
</feature>
<organism evidence="10 11">
    <name type="scientific">Elsinoe ampelina</name>
    <dbReference type="NCBI Taxonomy" id="302913"/>
    <lineage>
        <taxon>Eukaryota</taxon>
        <taxon>Fungi</taxon>
        <taxon>Dikarya</taxon>
        <taxon>Ascomycota</taxon>
        <taxon>Pezizomycotina</taxon>
        <taxon>Dothideomycetes</taxon>
        <taxon>Dothideomycetidae</taxon>
        <taxon>Myriangiales</taxon>
        <taxon>Elsinoaceae</taxon>
        <taxon>Elsinoe</taxon>
    </lineage>
</organism>
<dbReference type="PANTHER" id="PTHR23501:SF189">
    <property type="entry name" value="DRUG TRANSPORTER, PUTATIVE (AFU_ORTHOLOGUE AFUA_4G03920)-RELATED"/>
    <property type="match status" value="1"/>
</dbReference>
<feature type="transmembrane region" description="Helical" evidence="8">
    <location>
        <begin position="142"/>
        <end position="163"/>
    </location>
</feature>
<dbReference type="AlphaFoldDB" id="A0A6A6GKJ8"/>
<feature type="transmembrane region" description="Helical" evidence="8">
    <location>
        <begin position="175"/>
        <end position="198"/>
    </location>
</feature>
<keyword evidence="11" id="KW-1185">Reference proteome</keyword>
<dbReference type="FunFam" id="1.20.1720.10:FF:000013">
    <property type="entry name" value="Related to multidrug resistance proteins"/>
    <property type="match status" value="1"/>
</dbReference>
<accession>A0A6A6GKJ8</accession>
<dbReference type="GO" id="GO:0046943">
    <property type="term" value="F:carboxylic acid transmembrane transporter activity"/>
    <property type="evidence" value="ECO:0007669"/>
    <property type="project" value="UniProtKB-ARBA"/>
</dbReference>
<evidence type="ECO:0000313" key="11">
    <source>
        <dbReference type="Proteomes" id="UP000799538"/>
    </source>
</evidence>
<evidence type="ECO:0000256" key="8">
    <source>
        <dbReference type="SAM" id="Phobius"/>
    </source>
</evidence>
<proteinExistence type="inferred from homology"/>
<evidence type="ECO:0000259" key="9">
    <source>
        <dbReference type="PROSITE" id="PS50850"/>
    </source>
</evidence>
<evidence type="ECO:0000256" key="1">
    <source>
        <dbReference type="ARBA" id="ARBA00004127"/>
    </source>
</evidence>
<feature type="compositionally biased region" description="Low complexity" evidence="7">
    <location>
        <begin position="16"/>
        <end position="29"/>
    </location>
</feature>
<feature type="transmembrane region" description="Helical" evidence="8">
    <location>
        <begin position="245"/>
        <end position="265"/>
    </location>
</feature>
<evidence type="ECO:0000256" key="3">
    <source>
        <dbReference type="ARBA" id="ARBA00022448"/>
    </source>
</evidence>
<dbReference type="InterPro" id="IPR011701">
    <property type="entry name" value="MFS"/>
</dbReference>
<protein>
    <submittedName>
        <fullName evidence="10">MFS drug transporter</fullName>
    </submittedName>
</protein>
<feature type="domain" description="Major facilitator superfamily (MFS) profile" evidence="9">
    <location>
        <begin position="52"/>
        <end position="543"/>
    </location>
</feature>
<evidence type="ECO:0000256" key="4">
    <source>
        <dbReference type="ARBA" id="ARBA00022692"/>
    </source>
</evidence>